<organism evidence="2 3">
    <name type="scientific">Colletotrichum spaethianum</name>
    <dbReference type="NCBI Taxonomy" id="700344"/>
    <lineage>
        <taxon>Eukaryota</taxon>
        <taxon>Fungi</taxon>
        <taxon>Dikarya</taxon>
        <taxon>Ascomycota</taxon>
        <taxon>Pezizomycotina</taxon>
        <taxon>Sordariomycetes</taxon>
        <taxon>Hypocreomycetidae</taxon>
        <taxon>Glomerellales</taxon>
        <taxon>Glomerellaceae</taxon>
        <taxon>Colletotrichum</taxon>
        <taxon>Colletotrichum spaethianum species complex</taxon>
    </lineage>
</organism>
<dbReference type="EMBL" id="BQXU01000008">
    <property type="protein sequence ID" value="GKT43746.1"/>
    <property type="molecule type" value="Genomic_DNA"/>
</dbReference>
<keyword evidence="1" id="KW-0812">Transmembrane</keyword>
<gene>
    <name evidence="2" type="ORF">ColSpa_03927</name>
</gene>
<keyword evidence="1" id="KW-1133">Transmembrane helix</keyword>
<reference evidence="2 3" key="1">
    <citation type="submission" date="2022-03" db="EMBL/GenBank/DDBJ databases">
        <title>Genome data of Colletotrichum spp.</title>
        <authorList>
            <person name="Utami Y.D."/>
            <person name="Hiruma K."/>
        </authorList>
    </citation>
    <scope>NUCLEOTIDE SEQUENCE [LARGE SCALE GENOMIC DNA]</scope>
    <source>
        <strain evidence="2 3">MAFF 239500</strain>
    </source>
</reference>
<name>A0AA37P5G9_9PEZI</name>
<dbReference type="RefSeq" id="XP_049126096.1">
    <property type="nucleotide sequence ID" value="XM_049270139.1"/>
</dbReference>
<proteinExistence type="predicted"/>
<keyword evidence="1" id="KW-0472">Membrane</keyword>
<dbReference type="Proteomes" id="UP001055115">
    <property type="component" value="Unassembled WGS sequence"/>
</dbReference>
<protein>
    <submittedName>
        <fullName evidence="2">Uncharacterized protein</fullName>
    </submittedName>
</protein>
<evidence type="ECO:0000256" key="1">
    <source>
        <dbReference type="SAM" id="Phobius"/>
    </source>
</evidence>
<comment type="caution">
    <text evidence="2">The sequence shown here is derived from an EMBL/GenBank/DDBJ whole genome shotgun (WGS) entry which is preliminary data.</text>
</comment>
<sequence>MEMMATAREKYGSALRQTGKLIRPPHTPSIDVTMRSVVALAMFEVGYLLPVASTPLVVTVAVMPVS</sequence>
<dbReference type="GeneID" id="73324729"/>
<dbReference type="AlphaFoldDB" id="A0AA37P5G9"/>
<evidence type="ECO:0000313" key="3">
    <source>
        <dbReference type="Proteomes" id="UP001055115"/>
    </source>
</evidence>
<accession>A0AA37P5G9</accession>
<evidence type="ECO:0000313" key="2">
    <source>
        <dbReference type="EMBL" id="GKT43746.1"/>
    </source>
</evidence>
<feature type="transmembrane region" description="Helical" evidence="1">
    <location>
        <begin position="37"/>
        <end position="63"/>
    </location>
</feature>
<keyword evidence="3" id="KW-1185">Reference proteome</keyword>